<reference evidence="1 2" key="1">
    <citation type="submission" date="2020-08" db="EMBL/GenBank/DDBJ databases">
        <title>Genome public.</title>
        <authorList>
            <person name="Liu C."/>
            <person name="Sun Q."/>
        </authorList>
    </citation>
    <scope>NUCLEOTIDE SEQUENCE [LARGE SCALE GENOMIC DNA]</scope>
    <source>
        <strain evidence="1 2">BX4</strain>
    </source>
</reference>
<dbReference type="EMBL" id="JACOOZ010000007">
    <property type="protein sequence ID" value="MBC5668416.1"/>
    <property type="molecule type" value="Genomic_DNA"/>
</dbReference>
<dbReference type="Proteomes" id="UP000597877">
    <property type="component" value="Unassembled WGS sequence"/>
</dbReference>
<evidence type="ECO:0008006" key="3">
    <source>
        <dbReference type="Google" id="ProtNLM"/>
    </source>
</evidence>
<comment type="caution">
    <text evidence="1">The sequence shown here is derived from an EMBL/GenBank/DDBJ whole genome shotgun (WGS) entry which is preliminary data.</text>
</comment>
<name>A0ABR7F477_9FIRM</name>
<evidence type="ECO:0000313" key="1">
    <source>
        <dbReference type="EMBL" id="MBC5668416.1"/>
    </source>
</evidence>
<protein>
    <recommendedName>
        <fullName evidence="3">Immunity protein 63 domain-containing protein</fullName>
    </recommendedName>
</protein>
<accession>A0ABR7F477</accession>
<organism evidence="1 2">
    <name type="scientific">Eubacterium segne</name>
    <dbReference type="NCBI Taxonomy" id="2763045"/>
    <lineage>
        <taxon>Bacteria</taxon>
        <taxon>Bacillati</taxon>
        <taxon>Bacillota</taxon>
        <taxon>Clostridia</taxon>
        <taxon>Eubacteriales</taxon>
        <taxon>Eubacteriaceae</taxon>
        <taxon>Eubacterium</taxon>
    </lineage>
</organism>
<sequence length="138" mass="16661">MMETKKFNFVYEKITEEDRKFIESFHINRVYHGGMVDVVYWVYDKEKGMYFVDNDAPLGLVLEGVDGPQVANFIYKNIVNTIKYDYYEDKFVLYVEYKEFRVDEVLKKEEEYVIEAMRNALEIFLDKAFENRKIEIVN</sequence>
<dbReference type="RefSeq" id="WP_147365673.1">
    <property type="nucleotide sequence ID" value="NZ_JACOOZ010000007.1"/>
</dbReference>
<gene>
    <name evidence="1" type="ORF">H8S00_10505</name>
</gene>
<evidence type="ECO:0000313" key="2">
    <source>
        <dbReference type="Proteomes" id="UP000597877"/>
    </source>
</evidence>
<proteinExistence type="predicted"/>
<keyword evidence="2" id="KW-1185">Reference proteome</keyword>